<evidence type="ECO:0000313" key="11">
    <source>
        <dbReference type="Proteomes" id="UP000053681"/>
    </source>
</evidence>
<dbReference type="GO" id="GO:0005737">
    <property type="term" value="C:cytoplasm"/>
    <property type="evidence" value="ECO:0007669"/>
    <property type="project" value="TreeGrafter"/>
</dbReference>
<dbReference type="InterPro" id="IPR004013">
    <property type="entry name" value="PHP_dom"/>
</dbReference>
<dbReference type="CDD" id="cd12110">
    <property type="entry name" value="PHP_HisPPase_Hisj_like"/>
    <property type="match status" value="1"/>
</dbReference>
<name>A0A0V8JM02_9BACI</name>
<dbReference type="Pfam" id="PF02811">
    <property type="entry name" value="PHP"/>
    <property type="match status" value="1"/>
</dbReference>
<dbReference type="InterPro" id="IPR016195">
    <property type="entry name" value="Pol/histidinol_Pase-like"/>
</dbReference>
<evidence type="ECO:0000256" key="3">
    <source>
        <dbReference type="ARBA" id="ARBA00013085"/>
    </source>
</evidence>
<dbReference type="Proteomes" id="UP000053681">
    <property type="component" value="Unassembled WGS sequence"/>
</dbReference>
<protein>
    <recommendedName>
        <fullName evidence="3 8">Histidinol-phosphatase</fullName>
        <shortName evidence="8">HolPase</shortName>
        <ecNumber evidence="3 8">3.1.3.15</ecNumber>
    </recommendedName>
</protein>
<dbReference type="NCBIfam" id="NF005996">
    <property type="entry name" value="PRK08123.1"/>
    <property type="match status" value="1"/>
</dbReference>
<comment type="catalytic activity">
    <reaction evidence="7 8">
        <text>L-histidinol phosphate + H2O = L-histidinol + phosphate</text>
        <dbReference type="Rhea" id="RHEA:14465"/>
        <dbReference type="ChEBI" id="CHEBI:15377"/>
        <dbReference type="ChEBI" id="CHEBI:43474"/>
        <dbReference type="ChEBI" id="CHEBI:57699"/>
        <dbReference type="ChEBI" id="CHEBI:57980"/>
        <dbReference type="EC" id="3.1.3.15"/>
    </reaction>
</comment>
<evidence type="ECO:0000259" key="9">
    <source>
        <dbReference type="Pfam" id="PF02811"/>
    </source>
</evidence>
<evidence type="ECO:0000256" key="5">
    <source>
        <dbReference type="ARBA" id="ARBA00022801"/>
    </source>
</evidence>
<evidence type="ECO:0000256" key="7">
    <source>
        <dbReference type="ARBA" id="ARBA00049158"/>
    </source>
</evidence>
<evidence type="ECO:0000256" key="4">
    <source>
        <dbReference type="ARBA" id="ARBA00022605"/>
    </source>
</evidence>
<dbReference type="PANTHER" id="PTHR21039">
    <property type="entry name" value="HISTIDINOL PHOSPHATASE-RELATED"/>
    <property type="match status" value="1"/>
</dbReference>
<dbReference type="SUPFAM" id="SSF89550">
    <property type="entry name" value="PHP domain-like"/>
    <property type="match status" value="1"/>
</dbReference>
<dbReference type="UniPathway" id="UPA00031">
    <property type="reaction ID" value="UER00013"/>
</dbReference>
<comment type="caution">
    <text evidence="10">The sequence shown here is derived from an EMBL/GenBank/DDBJ whole genome shotgun (WGS) entry which is preliminary data.</text>
</comment>
<dbReference type="NCBIfam" id="TIGR01856">
    <property type="entry name" value="hisJ_fam"/>
    <property type="match status" value="1"/>
</dbReference>
<accession>A0A0V8JM02</accession>
<keyword evidence="5 8" id="KW-0378">Hydrolase</keyword>
<keyword evidence="11" id="KW-1185">Reference proteome</keyword>
<comment type="similarity">
    <text evidence="2 8">Belongs to the PHP hydrolase family. HisK subfamily.</text>
</comment>
<dbReference type="AlphaFoldDB" id="A0A0V8JM02"/>
<sequence length="264" mass="30394">MKVDRHIHTPFCPHGSQDSLQAYVEKAIQLGFQEISFTEHAPIPENFVDPTPEQDSGMSMTQLENYLKDVHHIKEQYANDLKINVGLEVDYIDGFETKTTQFLNEYGPHLDDSILSVHFLRFDRQYFCLDYSPEAFAHIVQKFGSVSKTYDKYYETLLKSVNYDLGLFKPKRIGHITLVHKFKKQFPCPNRFTEKINTILLAIQQQNLELDYNAAGLFKPLCQEAYPAPDVLELARKKKIPLVYGSDAHCAKDLGQGYETLFSC</sequence>
<dbReference type="Pfam" id="PF13263">
    <property type="entry name" value="PHP_C"/>
    <property type="match status" value="1"/>
</dbReference>
<evidence type="ECO:0000256" key="6">
    <source>
        <dbReference type="ARBA" id="ARBA00023102"/>
    </source>
</evidence>
<dbReference type="GO" id="GO:0004401">
    <property type="term" value="F:histidinol-phosphatase activity"/>
    <property type="evidence" value="ECO:0007669"/>
    <property type="project" value="UniProtKB-UniRule"/>
</dbReference>
<proteinExistence type="inferred from homology"/>
<dbReference type="PANTHER" id="PTHR21039:SF0">
    <property type="entry name" value="HISTIDINOL-PHOSPHATASE"/>
    <property type="match status" value="1"/>
</dbReference>
<evidence type="ECO:0000256" key="8">
    <source>
        <dbReference type="RuleBase" id="RU366003"/>
    </source>
</evidence>
<dbReference type="EMBL" id="LNQP01000029">
    <property type="protein sequence ID" value="KSU88067.1"/>
    <property type="molecule type" value="Genomic_DNA"/>
</dbReference>
<evidence type="ECO:0000313" key="10">
    <source>
        <dbReference type="EMBL" id="KSU88067.1"/>
    </source>
</evidence>
<dbReference type="Gene3D" id="3.20.20.140">
    <property type="entry name" value="Metal-dependent hydrolases"/>
    <property type="match status" value="1"/>
</dbReference>
<keyword evidence="6 8" id="KW-0368">Histidine biosynthesis</keyword>
<comment type="pathway">
    <text evidence="1 8">Amino-acid biosynthesis; L-histidine biosynthesis; L-histidine from 5-phospho-alpha-D-ribose 1-diphosphate: step 8/9.</text>
</comment>
<gene>
    <name evidence="10" type="ORF">AS180_09630</name>
</gene>
<organism evidence="10 11">
    <name type="scientific">Priestia veravalensis</name>
    <dbReference type="NCBI Taxonomy" id="1414648"/>
    <lineage>
        <taxon>Bacteria</taxon>
        <taxon>Bacillati</taxon>
        <taxon>Bacillota</taxon>
        <taxon>Bacilli</taxon>
        <taxon>Bacillales</taxon>
        <taxon>Bacillaceae</taxon>
        <taxon>Priestia</taxon>
    </lineage>
</organism>
<evidence type="ECO:0000256" key="1">
    <source>
        <dbReference type="ARBA" id="ARBA00004970"/>
    </source>
</evidence>
<dbReference type="InterPro" id="IPR010140">
    <property type="entry name" value="Histidinol_P_phosphatase_HisJ"/>
</dbReference>
<evidence type="ECO:0000256" key="2">
    <source>
        <dbReference type="ARBA" id="ARBA00009152"/>
    </source>
</evidence>
<feature type="domain" description="PHP" evidence="9">
    <location>
        <begin position="4"/>
        <end position="214"/>
    </location>
</feature>
<keyword evidence="4 8" id="KW-0028">Amino-acid biosynthesis</keyword>
<reference evidence="10 11" key="1">
    <citation type="submission" date="2015-11" db="EMBL/GenBank/DDBJ databases">
        <title>Bacillus caseinolyticus sp nov.</title>
        <authorList>
            <person name="Dastager S.G."/>
            <person name="Mawlankar R."/>
        </authorList>
    </citation>
    <scope>NUCLEOTIDE SEQUENCE [LARGE SCALE GENOMIC DNA]</scope>
    <source>
        <strain evidence="10 11">SGD-V-76</strain>
    </source>
</reference>
<dbReference type="GO" id="GO:0000105">
    <property type="term" value="P:L-histidine biosynthetic process"/>
    <property type="evidence" value="ECO:0007669"/>
    <property type="project" value="UniProtKB-UniRule"/>
</dbReference>
<dbReference type="EC" id="3.1.3.15" evidence="3 8"/>
<dbReference type="RefSeq" id="WP_025909467.1">
    <property type="nucleotide sequence ID" value="NZ_KQ758645.1"/>
</dbReference>